<reference evidence="1 2" key="1">
    <citation type="submission" date="2019-03" db="EMBL/GenBank/DDBJ databases">
        <authorList>
            <person name="Kim M.K.M."/>
        </authorList>
    </citation>
    <scope>NUCLEOTIDE SEQUENCE [LARGE SCALE GENOMIC DNA]</scope>
    <source>
        <strain evidence="1 2">18JY21-1</strain>
    </source>
</reference>
<dbReference type="EMBL" id="SKFG01000002">
    <property type="protein sequence ID" value="TCZ80024.1"/>
    <property type="molecule type" value="Genomic_DNA"/>
</dbReference>
<accession>A0A4R4EIN7</accession>
<dbReference type="InterPro" id="IPR024702">
    <property type="entry name" value="Uncharacterised_YmfJ"/>
</dbReference>
<protein>
    <submittedName>
        <fullName evidence="1">DUF3243 domain-containing protein</fullName>
    </submittedName>
</protein>
<dbReference type="Proteomes" id="UP000295418">
    <property type="component" value="Unassembled WGS sequence"/>
</dbReference>
<dbReference type="Pfam" id="PF11588">
    <property type="entry name" value="DUF3243"/>
    <property type="match status" value="1"/>
</dbReference>
<dbReference type="InterPro" id="IPR021637">
    <property type="entry name" value="DUF3243"/>
</dbReference>
<sequence>MSVMNVFDKWKDFLGDKIDQAERSGMGDEMINKAAYHIGDFLSDKVEPKNSEEKVLKDLWDAGSEDEQRTLARLMVKMVDK</sequence>
<evidence type="ECO:0000313" key="2">
    <source>
        <dbReference type="Proteomes" id="UP000295418"/>
    </source>
</evidence>
<dbReference type="OrthoDB" id="2382009at2"/>
<proteinExistence type="predicted"/>
<evidence type="ECO:0000313" key="1">
    <source>
        <dbReference type="EMBL" id="TCZ80024.1"/>
    </source>
</evidence>
<gene>
    <name evidence="1" type="ORF">E0485_03960</name>
</gene>
<organism evidence="1 2">
    <name type="scientific">Paenibacillus albiflavus</name>
    <dbReference type="NCBI Taxonomy" id="2545760"/>
    <lineage>
        <taxon>Bacteria</taxon>
        <taxon>Bacillati</taxon>
        <taxon>Bacillota</taxon>
        <taxon>Bacilli</taxon>
        <taxon>Bacillales</taxon>
        <taxon>Paenibacillaceae</taxon>
        <taxon>Paenibacillus</taxon>
    </lineage>
</organism>
<comment type="caution">
    <text evidence="1">The sequence shown here is derived from an EMBL/GenBank/DDBJ whole genome shotgun (WGS) entry which is preliminary data.</text>
</comment>
<dbReference type="InterPro" id="IPR038292">
    <property type="entry name" value="YmfJ/YflH_sf"/>
</dbReference>
<dbReference type="PIRSF" id="PIRSF004764">
    <property type="entry name" value="YmfJ"/>
    <property type="match status" value="1"/>
</dbReference>
<dbReference type="RefSeq" id="WP_132416671.1">
    <property type="nucleotide sequence ID" value="NZ_SKFG01000002.1"/>
</dbReference>
<keyword evidence="2" id="KW-1185">Reference proteome</keyword>
<name>A0A4R4EIN7_9BACL</name>
<dbReference type="Gene3D" id="1.10.760.20">
    <property type="entry name" value="Protein of unknown function DUF3243"/>
    <property type="match status" value="1"/>
</dbReference>
<dbReference type="AlphaFoldDB" id="A0A4R4EIN7"/>